<dbReference type="Pfam" id="PF05970">
    <property type="entry name" value="PIF1"/>
    <property type="match status" value="1"/>
</dbReference>
<keyword evidence="1" id="KW-0233">DNA recombination</keyword>
<dbReference type="InterPro" id="IPR027417">
    <property type="entry name" value="P-loop_NTPase"/>
</dbReference>
<dbReference type="GO" id="GO:0006281">
    <property type="term" value="P:DNA repair"/>
    <property type="evidence" value="ECO:0007669"/>
    <property type="project" value="UniProtKB-KW"/>
</dbReference>
<sequence>MKNIASHYKSVSKAKRKKRVRESTCQHHEIVDFCGSQHVQQILQFRKKKVGRKPTLFFEKVYELYLNYATYGEVKYFLNGKIDPLMQSTWRDSKNKLDEMMEAFIDLQAEEDHPQLSISDETRDLFFQSSRSRQHEILQMIAFEARNLSIDQHKCSVCKGAFISNKFNGGETKKCSDCRKNNRDKEKCFRMFPVWYDDDEIKEDKYKEAHYELPEELRDLTVTEKMLIQTQSFLIPCIHIGKGKFGLCGHTVMFKRDIASICLQLPRSELDYIEIKRLSVNKDQQTFDTFKVRRKKVIAALNWLKKHNRFYRDITIVEENLNWMGDKEEAQFTNFKENHTLSEKYSNCSVAKKQTVNPLEEKTMEMCGVASDRADSLFSVESKQVIDELAEATAKKTTPSTIMWPETDENPVDEYTEEDCFAKCYPWLFPGGYGDISHEVKSERSKAIEWTKLLLLWEDGRFQHDPCFTFHAFNFIQRHVNNGSSLTLLKSMFSENKTVDDIKEEIENGNFSTVGKIQNFAAQKIRGSDGWWRSRKHELDSWVAYHLDKGHGPPTLFMTFSCAEYWWNDLLHFLKKKIMNTEDEHLLQSLEEGDEESQRKIQAKLVDKYTASVQVFFQEKLDNWLETIGKNIFNIKHYYLRFEFAKGRGQIHAHMVAITADHELLTEFYHTFCIERKEELGAELMEEYVTNVLSLTEEIDFDKEKLESEQQKLRETSESSDSSSPLSTNFFSASNHKLDMCQLCYDVHMHECSDYCLGPQTTNGTARTCRMGAGKEVIPNDHTSTPGFESPKETASIEKDYKKDIHILKLKRNNSRLKKTSTSMLESWRANCDVSVIVYATDPNNIVPADIARINGYITSYCTKGNLSFQEERNSIAAIISTYENCGVRSERMNMNAMLRKSMNSLLTSRIVSKPEASVELMGCDLYWCTESAKHINLTGLQKLMKEKKKMTDPIQKYKFRHDTQKNLTFVEYMKILDKGNDLNNNNNMRLKRIDPKTKQRYLHPIGFNSSPIFPPTNHYAIATLVLHKKWDNRNRLDFELKKKTPIDEFYQFLESDDCPQSVKLQYCIAKHKFERKLYRSAPQEAHNKDIGELNEESTNLYNLVSHARFDHSKLSDFYKGDDGYDFNEIHHDFDPDNKSGPTWLDDTIDAMALQQSSEKKKYINSSTNKPYVISDIGDNEEQKEITFKVLQKIKEWMEFPEVQAQEPSRKFEPLILTVRGAGGTGKSFLVKVIVNAIESIFDVKVSESCAPTGCAAYNIFGKTIHSLFCIDIDDPTKELSQYKKEKLFQLLRNVLLLVIDERSMLSLELLNAISRNCSEFAHGTGNTEEIFGGIPVILILGDDSQLPPVKKLGAFDLFSKTGFKNDAMTGSDLKGAQILESTVQQVKSLRQVKRIVPNQEMLQEINETLRTKSGLTKDQSMAICRLNLDNEDITKERRLQIKDKALFVYTTKEEVFTHNEQELREIVDKTNPLMEFPYQLHKTPKSKLDKPIKSHFKLTTLIEAKTVLTRGARVSLTTNKCPLQGLFNGSLGTVIDIRFAKGESPLTGNLPLFVIVDFDNYCGPPWDNRYPTYVPVPIQTLLENRSKCNLRCCEMKYVPLEIAFARTLHKVQGQSIGEGHPVTIMVFNPGKTAFEGNNPGLLYTGISRATSMGTNDVNNSAIYFNYESKFKLYTRIREIHHKRKSVKRKLDNENANEFVEPQLTNEIYTKVKKSLPSHNSLTRLSALGDYEISLSKPLGIILEESEAGQGGVQVESLAEGGAADISGSIVRGDVLKKIGEVDVSSSDFDSVMEILISSPSDKPINLTFGDGLGTMDIAPNLAKNTDPKDLFLVDEVVRKAVREVRKDDSTKAKLGDLLRVEIVIGAGVRDDRCMVRFFAIFSRDTVSTFSCSVQATGIKREDGVEIVQLSCAKDEGWGQTFDLINES</sequence>
<comment type="cofactor">
    <cofactor evidence="1">
        <name>Mg(2+)</name>
        <dbReference type="ChEBI" id="CHEBI:18420"/>
    </cofactor>
</comment>
<comment type="catalytic activity">
    <reaction evidence="1">
        <text>ATP + H2O = ADP + phosphate + H(+)</text>
        <dbReference type="Rhea" id="RHEA:13065"/>
        <dbReference type="ChEBI" id="CHEBI:15377"/>
        <dbReference type="ChEBI" id="CHEBI:15378"/>
        <dbReference type="ChEBI" id="CHEBI:30616"/>
        <dbReference type="ChEBI" id="CHEBI:43474"/>
        <dbReference type="ChEBI" id="CHEBI:456216"/>
        <dbReference type="EC" id="5.6.2.3"/>
    </reaction>
</comment>
<keyword evidence="1" id="KW-0378">Hydrolase</keyword>
<name>A0AAD3H7U1_9STRA</name>
<dbReference type="GO" id="GO:0043139">
    <property type="term" value="F:5'-3' DNA helicase activity"/>
    <property type="evidence" value="ECO:0007669"/>
    <property type="project" value="UniProtKB-EC"/>
</dbReference>
<feature type="region of interest" description="Disordered" evidence="2">
    <location>
        <begin position="707"/>
        <end position="726"/>
    </location>
</feature>
<gene>
    <name evidence="4" type="ORF">CTEN210_09610</name>
</gene>
<evidence type="ECO:0000259" key="3">
    <source>
        <dbReference type="PROSITE" id="PS50106"/>
    </source>
</evidence>
<dbReference type="CDD" id="cd00136">
    <property type="entry name" value="PDZ_canonical"/>
    <property type="match status" value="1"/>
</dbReference>
<dbReference type="SMART" id="SM00228">
    <property type="entry name" value="PDZ"/>
    <property type="match status" value="1"/>
</dbReference>
<reference evidence="4 5" key="1">
    <citation type="journal article" date="2021" name="Sci. Rep.">
        <title>The genome of the diatom Chaetoceros tenuissimus carries an ancient integrated fragment of an extant virus.</title>
        <authorList>
            <person name="Hongo Y."/>
            <person name="Kimura K."/>
            <person name="Takaki Y."/>
            <person name="Yoshida Y."/>
            <person name="Baba S."/>
            <person name="Kobayashi G."/>
            <person name="Nagasaki K."/>
            <person name="Hano T."/>
            <person name="Tomaru Y."/>
        </authorList>
    </citation>
    <scope>NUCLEOTIDE SEQUENCE [LARGE SCALE GENOMIC DNA]</scope>
    <source>
        <strain evidence="4 5">NIES-3715</strain>
    </source>
</reference>
<dbReference type="Pfam" id="PF20209">
    <property type="entry name" value="DUF6570"/>
    <property type="match status" value="1"/>
</dbReference>
<dbReference type="EMBL" id="BLLK01000046">
    <property type="protein sequence ID" value="GFH53134.1"/>
    <property type="molecule type" value="Genomic_DNA"/>
</dbReference>
<comment type="similarity">
    <text evidence="1">Belongs to the helicase family.</text>
</comment>
<dbReference type="Gene3D" id="2.30.42.10">
    <property type="match status" value="1"/>
</dbReference>
<keyword evidence="5" id="KW-1185">Reference proteome</keyword>
<protein>
    <recommendedName>
        <fullName evidence="1">ATP-dependent DNA helicase</fullName>
        <ecNumber evidence="1">5.6.2.3</ecNumber>
    </recommendedName>
</protein>
<evidence type="ECO:0000256" key="2">
    <source>
        <dbReference type="SAM" id="MobiDB-lite"/>
    </source>
</evidence>
<dbReference type="GO" id="GO:0016787">
    <property type="term" value="F:hydrolase activity"/>
    <property type="evidence" value="ECO:0007669"/>
    <property type="project" value="UniProtKB-KW"/>
</dbReference>
<dbReference type="PROSITE" id="PS50106">
    <property type="entry name" value="PDZ"/>
    <property type="match status" value="1"/>
</dbReference>
<dbReference type="SUPFAM" id="SSF52540">
    <property type="entry name" value="P-loop containing nucleoside triphosphate hydrolases"/>
    <property type="match status" value="2"/>
</dbReference>
<keyword evidence="1" id="KW-0547">Nucleotide-binding</keyword>
<keyword evidence="1" id="KW-0227">DNA damage</keyword>
<organism evidence="4 5">
    <name type="scientific">Chaetoceros tenuissimus</name>
    <dbReference type="NCBI Taxonomy" id="426638"/>
    <lineage>
        <taxon>Eukaryota</taxon>
        <taxon>Sar</taxon>
        <taxon>Stramenopiles</taxon>
        <taxon>Ochrophyta</taxon>
        <taxon>Bacillariophyta</taxon>
        <taxon>Coscinodiscophyceae</taxon>
        <taxon>Chaetocerotophycidae</taxon>
        <taxon>Chaetocerotales</taxon>
        <taxon>Chaetocerotaceae</taxon>
        <taxon>Chaetoceros</taxon>
    </lineage>
</organism>
<dbReference type="EC" id="5.6.2.3" evidence="1"/>
<dbReference type="GO" id="GO:0005524">
    <property type="term" value="F:ATP binding"/>
    <property type="evidence" value="ECO:0007669"/>
    <property type="project" value="UniProtKB-KW"/>
</dbReference>
<feature type="domain" description="PDZ" evidence="3">
    <location>
        <begin position="1739"/>
        <end position="1811"/>
    </location>
</feature>
<evidence type="ECO:0000313" key="4">
    <source>
        <dbReference type="EMBL" id="GFH53134.1"/>
    </source>
</evidence>
<dbReference type="InterPro" id="IPR051055">
    <property type="entry name" value="PIF1_helicase"/>
</dbReference>
<dbReference type="GO" id="GO:0000723">
    <property type="term" value="P:telomere maintenance"/>
    <property type="evidence" value="ECO:0007669"/>
    <property type="project" value="InterPro"/>
</dbReference>
<evidence type="ECO:0000256" key="1">
    <source>
        <dbReference type="RuleBase" id="RU363044"/>
    </source>
</evidence>
<evidence type="ECO:0000313" key="5">
    <source>
        <dbReference type="Proteomes" id="UP001054902"/>
    </source>
</evidence>
<dbReference type="InterPro" id="IPR025476">
    <property type="entry name" value="Helitron_helicase-like"/>
</dbReference>
<comment type="caution">
    <text evidence="4">The sequence shown here is derived from an EMBL/GenBank/DDBJ whole genome shotgun (WGS) entry which is preliminary data.</text>
</comment>
<dbReference type="InterPro" id="IPR046700">
    <property type="entry name" value="DUF6570"/>
</dbReference>
<dbReference type="InterPro" id="IPR036034">
    <property type="entry name" value="PDZ_sf"/>
</dbReference>
<dbReference type="Gene3D" id="3.40.50.300">
    <property type="entry name" value="P-loop containing nucleotide triphosphate hydrolases"/>
    <property type="match status" value="1"/>
</dbReference>
<keyword evidence="1" id="KW-0067">ATP-binding</keyword>
<dbReference type="GO" id="GO:0006310">
    <property type="term" value="P:DNA recombination"/>
    <property type="evidence" value="ECO:0007669"/>
    <property type="project" value="UniProtKB-KW"/>
</dbReference>
<dbReference type="PANTHER" id="PTHR47642">
    <property type="entry name" value="ATP-DEPENDENT DNA HELICASE"/>
    <property type="match status" value="1"/>
</dbReference>
<proteinExistence type="inferred from homology"/>
<dbReference type="SUPFAM" id="SSF50156">
    <property type="entry name" value="PDZ domain-like"/>
    <property type="match status" value="1"/>
</dbReference>
<keyword evidence="1" id="KW-0234">DNA repair</keyword>
<dbReference type="Pfam" id="PF14214">
    <property type="entry name" value="Helitron_like_N"/>
    <property type="match status" value="1"/>
</dbReference>
<dbReference type="InterPro" id="IPR001478">
    <property type="entry name" value="PDZ"/>
</dbReference>
<accession>A0AAD3H7U1</accession>
<dbReference type="Proteomes" id="UP001054902">
    <property type="component" value="Unassembled WGS sequence"/>
</dbReference>
<keyword evidence="1" id="KW-0347">Helicase</keyword>
<feature type="compositionally biased region" description="Basic and acidic residues" evidence="2">
    <location>
        <begin position="707"/>
        <end position="717"/>
    </location>
</feature>
<dbReference type="InterPro" id="IPR010285">
    <property type="entry name" value="DNA_helicase_pif1-like_DEAD"/>
</dbReference>